<dbReference type="RefSeq" id="WP_106591997.1">
    <property type="nucleotide sequence ID" value="NZ_PYGI01000013.1"/>
</dbReference>
<proteinExistence type="predicted"/>
<accession>A0A2P8EUQ5</accession>
<dbReference type="InterPro" id="IPR017035">
    <property type="entry name" value="UCP035009_HsdR_All3000-type"/>
</dbReference>
<sequence length="355" mass="40595">MEIGSALASLAKKIERNSKIIETEEATKNAFVMPFLNNVLGYDVFDPSEVIPEFTADTGTKKGEKVDYAIIKDGEVQVLIECKKLGEPLSLKHASQLYRYFSVTNARIAILTNGVIYQFFTDLDAPNKMDEKPFLELDLCNIDEHVVPEVAKLTKEDFDVTSVINSAGELKYMNQIRKVIAAQLVEPDDDFIRLFASRVYDGAITQKVRELFAELTVKAFKQYLNDKINERLKSALQSEPESSPTKAVEAENEVDNGNEKIITTAEELEGYNIVRAIMCEVVEIDNITQRDTQSYFGVLLDDNNRKPICRLHFNRTQKYIGLFDEQKKETRYPIERVEDIFQYSDELKKTVSYYD</sequence>
<reference evidence="2 3" key="1">
    <citation type="submission" date="2018-03" db="EMBL/GenBank/DDBJ databases">
        <title>Genomic Encyclopedia of Archaeal and Bacterial Type Strains, Phase II (KMG-II): from individual species to whole genera.</title>
        <authorList>
            <person name="Goeker M."/>
        </authorList>
    </citation>
    <scope>NUCLEOTIDE SEQUENCE [LARGE SCALE GENOMIC DNA]</scope>
    <source>
        <strain evidence="2 3">DSM 17586</strain>
    </source>
</reference>
<dbReference type="OrthoDB" id="9148007at2"/>
<dbReference type="Pfam" id="PF13588">
    <property type="entry name" value="HSDR_N_2"/>
    <property type="match status" value="1"/>
</dbReference>
<dbReference type="EMBL" id="PYGI01000013">
    <property type="protein sequence ID" value="PSL13210.1"/>
    <property type="molecule type" value="Genomic_DNA"/>
</dbReference>
<organism evidence="2 3">
    <name type="scientific">Marinobacterium halophilum</name>
    <dbReference type="NCBI Taxonomy" id="267374"/>
    <lineage>
        <taxon>Bacteria</taxon>
        <taxon>Pseudomonadati</taxon>
        <taxon>Pseudomonadota</taxon>
        <taxon>Gammaproteobacteria</taxon>
        <taxon>Oceanospirillales</taxon>
        <taxon>Oceanospirillaceae</taxon>
        <taxon>Marinobacterium</taxon>
    </lineage>
</organism>
<evidence type="ECO:0000259" key="1">
    <source>
        <dbReference type="Pfam" id="PF13588"/>
    </source>
</evidence>
<evidence type="ECO:0000313" key="2">
    <source>
        <dbReference type="EMBL" id="PSL13210.1"/>
    </source>
</evidence>
<dbReference type="PIRSF" id="PIRSF035009">
    <property type="entry name" value="UCP035009_HSDR_N"/>
    <property type="match status" value="1"/>
</dbReference>
<name>A0A2P8EUQ5_9GAMM</name>
<protein>
    <recommendedName>
        <fullName evidence="1">Type I restriction enzyme R protein N-terminal domain-containing protein</fullName>
    </recommendedName>
</protein>
<dbReference type="AlphaFoldDB" id="A0A2P8EUQ5"/>
<keyword evidence="3" id="KW-1185">Reference proteome</keyword>
<gene>
    <name evidence="2" type="ORF">CLV44_11339</name>
</gene>
<feature type="domain" description="Type I restriction enzyme R protein N-terminal" evidence="1">
    <location>
        <begin position="24"/>
        <end position="121"/>
    </location>
</feature>
<evidence type="ECO:0000313" key="3">
    <source>
        <dbReference type="Proteomes" id="UP000242133"/>
    </source>
</evidence>
<dbReference type="Proteomes" id="UP000242133">
    <property type="component" value="Unassembled WGS sequence"/>
</dbReference>
<comment type="caution">
    <text evidence="2">The sequence shown here is derived from an EMBL/GenBank/DDBJ whole genome shotgun (WGS) entry which is preliminary data.</text>
</comment>
<dbReference type="InterPro" id="IPR029464">
    <property type="entry name" value="HSDR_N"/>
</dbReference>